<evidence type="ECO:0000313" key="1">
    <source>
        <dbReference type="EMBL" id="KAH3779117.1"/>
    </source>
</evidence>
<reference evidence="1" key="1">
    <citation type="journal article" date="2019" name="bioRxiv">
        <title>The Genome of the Zebra Mussel, Dreissena polymorpha: A Resource for Invasive Species Research.</title>
        <authorList>
            <person name="McCartney M.A."/>
            <person name="Auch B."/>
            <person name="Kono T."/>
            <person name="Mallez S."/>
            <person name="Zhang Y."/>
            <person name="Obille A."/>
            <person name="Becker A."/>
            <person name="Abrahante J.E."/>
            <person name="Garbe J."/>
            <person name="Badalamenti J.P."/>
            <person name="Herman A."/>
            <person name="Mangelson H."/>
            <person name="Liachko I."/>
            <person name="Sullivan S."/>
            <person name="Sone E.D."/>
            <person name="Koren S."/>
            <person name="Silverstein K.A.T."/>
            <person name="Beckman K.B."/>
            <person name="Gohl D.M."/>
        </authorList>
    </citation>
    <scope>NUCLEOTIDE SEQUENCE</scope>
    <source>
        <strain evidence="1">Duluth1</strain>
        <tissue evidence="1">Whole animal</tissue>
    </source>
</reference>
<dbReference type="Proteomes" id="UP000828390">
    <property type="component" value="Unassembled WGS sequence"/>
</dbReference>
<sequence length="58" mass="6138">MYASGRSLYALPARVNTLSAQSSTDSSSPCLALEKVTLAVSGKSRYPNRLSSLSTTLE</sequence>
<name>A0A9D4EJF9_DREPO</name>
<evidence type="ECO:0000313" key="2">
    <source>
        <dbReference type="Proteomes" id="UP000828390"/>
    </source>
</evidence>
<proteinExistence type="predicted"/>
<organism evidence="1 2">
    <name type="scientific">Dreissena polymorpha</name>
    <name type="common">Zebra mussel</name>
    <name type="synonym">Mytilus polymorpha</name>
    <dbReference type="NCBI Taxonomy" id="45954"/>
    <lineage>
        <taxon>Eukaryota</taxon>
        <taxon>Metazoa</taxon>
        <taxon>Spiralia</taxon>
        <taxon>Lophotrochozoa</taxon>
        <taxon>Mollusca</taxon>
        <taxon>Bivalvia</taxon>
        <taxon>Autobranchia</taxon>
        <taxon>Heteroconchia</taxon>
        <taxon>Euheterodonta</taxon>
        <taxon>Imparidentia</taxon>
        <taxon>Neoheterodontei</taxon>
        <taxon>Myida</taxon>
        <taxon>Dreissenoidea</taxon>
        <taxon>Dreissenidae</taxon>
        <taxon>Dreissena</taxon>
    </lineage>
</organism>
<dbReference type="EMBL" id="JAIWYP010000009">
    <property type="protein sequence ID" value="KAH3779117.1"/>
    <property type="molecule type" value="Genomic_DNA"/>
</dbReference>
<reference evidence="1" key="2">
    <citation type="submission" date="2020-11" db="EMBL/GenBank/DDBJ databases">
        <authorList>
            <person name="McCartney M.A."/>
            <person name="Auch B."/>
            <person name="Kono T."/>
            <person name="Mallez S."/>
            <person name="Becker A."/>
            <person name="Gohl D.M."/>
            <person name="Silverstein K.A.T."/>
            <person name="Koren S."/>
            <person name="Bechman K.B."/>
            <person name="Herman A."/>
            <person name="Abrahante J.E."/>
            <person name="Garbe J."/>
        </authorList>
    </citation>
    <scope>NUCLEOTIDE SEQUENCE</scope>
    <source>
        <strain evidence="1">Duluth1</strain>
        <tissue evidence="1">Whole animal</tissue>
    </source>
</reference>
<gene>
    <name evidence="1" type="ORF">DPMN_180596</name>
</gene>
<dbReference type="AlphaFoldDB" id="A0A9D4EJF9"/>
<keyword evidence="2" id="KW-1185">Reference proteome</keyword>
<accession>A0A9D4EJF9</accession>
<protein>
    <submittedName>
        <fullName evidence="1">Uncharacterized protein</fullName>
    </submittedName>
</protein>
<comment type="caution">
    <text evidence="1">The sequence shown here is derived from an EMBL/GenBank/DDBJ whole genome shotgun (WGS) entry which is preliminary data.</text>
</comment>